<reference evidence="3" key="1">
    <citation type="journal article" date="2019" name="Int. J. Syst. Evol. Microbiol.">
        <title>The Global Catalogue of Microorganisms (GCM) 10K type strain sequencing project: providing services to taxonomists for standard genome sequencing and annotation.</title>
        <authorList>
            <consortium name="The Broad Institute Genomics Platform"/>
            <consortium name="The Broad Institute Genome Sequencing Center for Infectious Disease"/>
            <person name="Wu L."/>
            <person name="Ma J."/>
        </authorList>
    </citation>
    <scope>NUCLEOTIDE SEQUENCE [LARGE SCALE GENOMIC DNA]</scope>
    <source>
        <strain evidence="3">KCTC 22437</strain>
    </source>
</reference>
<keyword evidence="1" id="KW-0732">Signal</keyword>
<organism evidence="2 3">
    <name type="scientific">Mucilaginibacter ximonensis</name>
    <dbReference type="NCBI Taxonomy" id="538021"/>
    <lineage>
        <taxon>Bacteria</taxon>
        <taxon>Pseudomonadati</taxon>
        <taxon>Bacteroidota</taxon>
        <taxon>Sphingobacteriia</taxon>
        <taxon>Sphingobacteriales</taxon>
        <taxon>Sphingobacteriaceae</taxon>
        <taxon>Mucilaginibacter</taxon>
    </lineage>
</organism>
<evidence type="ECO:0000313" key="3">
    <source>
        <dbReference type="Proteomes" id="UP001597557"/>
    </source>
</evidence>
<evidence type="ECO:0000256" key="1">
    <source>
        <dbReference type="SAM" id="SignalP"/>
    </source>
</evidence>
<dbReference type="Proteomes" id="UP001597557">
    <property type="component" value="Unassembled WGS sequence"/>
</dbReference>
<gene>
    <name evidence="2" type="ORF">ACFS5N_01545</name>
</gene>
<dbReference type="RefSeq" id="WP_377181505.1">
    <property type="nucleotide sequence ID" value="NZ_JBHUPD010000001.1"/>
</dbReference>
<name>A0ABW5Y7X6_9SPHI</name>
<proteinExistence type="predicted"/>
<feature type="signal peptide" evidence="1">
    <location>
        <begin position="1"/>
        <end position="17"/>
    </location>
</feature>
<dbReference type="EMBL" id="JBHUPD010000001">
    <property type="protein sequence ID" value="MFD2871130.1"/>
    <property type="molecule type" value="Genomic_DNA"/>
</dbReference>
<sequence length="260" mass="29954">MKKLILLLLLAGQSAFAQKEAADFKAIQLNNKAFLPNEFKAQFAATDFSSLFTKTENENVFGFIGDDYQRIRIKIISVSKSKSKPYTYHVYGKSMVKTNIDQFSGTLQITNILKQKVMSYGIDDMYKNRGDKGEYVIVGNYMFSEPRNEKHSGIFKGVFRSFFYLDKHNHMHYDDIQLGDSYNNNQFVGIWKSYDGKFVQRCNWGDWRIPDSGDFDSGAGDFSPGKNIQNGWTTYVDQFNSSDKKLKEKAKAAEKAKWWL</sequence>
<feature type="chain" id="PRO_5045851924" evidence="1">
    <location>
        <begin position="18"/>
        <end position="260"/>
    </location>
</feature>
<protein>
    <submittedName>
        <fullName evidence="2">Uncharacterized protein</fullName>
    </submittedName>
</protein>
<accession>A0ABW5Y7X6</accession>
<comment type="caution">
    <text evidence="2">The sequence shown here is derived from an EMBL/GenBank/DDBJ whole genome shotgun (WGS) entry which is preliminary data.</text>
</comment>
<evidence type="ECO:0000313" key="2">
    <source>
        <dbReference type="EMBL" id="MFD2871130.1"/>
    </source>
</evidence>
<keyword evidence="3" id="KW-1185">Reference proteome</keyword>